<dbReference type="PROSITE" id="PS51468">
    <property type="entry name" value="VIT"/>
    <property type="match status" value="1"/>
</dbReference>
<dbReference type="PANTHER" id="PTHR45737">
    <property type="entry name" value="VON WILLEBRAND FACTOR A DOMAIN-CONTAINING PROTEIN 5A"/>
    <property type="match status" value="1"/>
</dbReference>
<dbReference type="Pfam" id="PF08487">
    <property type="entry name" value="VIT"/>
    <property type="match status" value="1"/>
</dbReference>
<dbReference type="Gene3D" id="3.40.50.410">
    <property type="entry name" value="von Willebrand factor, type A domain"/>
    <property type="match status" value="1"/>
</dbReference>
<dbReference type="InterPro" id="IPR002035">
    <property type="entry name" value="VWF_A"/>
</dbReference>
<keyword evidence="1" id="KW-0472">Membrane</keyword>
<keyword evidence="2" id="KW-0732">Signal</keyword>
<dbReference type="RefSeq" id="WP_054551199.1">
    <property type="nucleotide sequence ID" value="NZ_LJTC01000001.1"/>
</dbReference>
<feature type="domain" description="VIT" evidence="4">
    <location>
        <begin position="34"/>
        <end position="162"/>
    </location>
</feature>
<feature type="chain" id="PRO_5006138324" evidence="2">
    <location>
        <begin position="29"/>
        <end position="666"/>
    </location>
</feature>
<accession>A0A0P7E702</accession>
<dbReference type="SMART" id="SM00609">
    <property type="entry name" value="VIT"/>
    <property type="match status" value="1"/>
</dbReference>
<proteinExistence type="predicted"/>
<keyword evidence="1" id="KW-0812">Transmembrane</keyword>
<evidence type="ECO:0000256" key="2">
    <source>
        <dbReference type="SAM" id="SignalP"/>
    </source>
</evidence>
<evidence type="ECO:0000313" key="6">
    <source>
        <dbReference type="Proteomes" id="UP000050378"/>
    </source>
</evidence>
<dbReference type="InterPro" id="IPR013694">
    <property type="entry name" value="VIT"/>
</dbReference>
<dbReference type="OrthoDB" id="9784383at2"/>
<dbReference type="InterPro" id="IPR022440">
    <property type="entry name" value="CHP03788"/>
</dbReference>
<gene>
    <name evidence="5" type="ORF">AOG27_01250</name>
</gene>
<dbReference type="AlphaFoldDB" id="A0A0P7E702"/>
<dbReference type="PROSITE" id="PS50234">
    <property type="entry name" value="VWFA"/>
    <property type="match status" value="1"/>
</dbReference>
<name>A0A0P7E702_9GAMM</name>
<dbReference type="EMBL" id="LJTC01000001">
    <property type="protein sequence ID" value="KPM85446.1"/>
    <property type="molecule type" value="Genomic_DNA"/>
</dbReference>
<evidence type="ECO:0000259" key="3">
    <source>
        <dbReference type="PROSITE" id="PS50234"/>
    </source>
</evidence>
<dbReference type="STRING" id="570156.AOG27_01250"/>
<protein>
    <submittedName>
        <fullName evidence="5">Alpha-1-antitrypsin</fullName>
    </submittedName>
</protein>
<keyword evidence="1" id="KW-1133">Transmembrane helix</keyword>
<dbReference type="NCBIfam" id="TIGR03788">
    <property type="entry name" value="marine_srt_targ"/>
    <property type="match status" value="1"/>
</dbReference>
<dbReference type="InterPro" id="IPR036465">
    <property type="entry name" value="vWFA_dom_sf"/>
</dbReference>
<evidence type="ECO:0000259" key="4">
    <source>
        <dbReference type="PROSITE" id="PS51468"/>
    </source>
</evidence>
<dbReference type="SMART" id="SM00327">
    <property type="entry name" value="VWA"/>
    <property type="match status" value="1"/>
</dbReference>
<organism evidence="5 6">
    <name type="scientific">Pseudoalteromonas lipolytica</name>
    <dbReference type="NCBI Taxonomy" id="570156"/>
    <lineage>
        <taxon>Bacteria</taxon>
        <taxon>Pseudomonadati</taxon>
        <taxon>Pseudomonadota</taxon>
        <taxon>Gammaproteobacteria</taxon>
        <taxon>Alteromonadales</taxon>
        <taxon>Pseudoalteromonadaceae</taxon>
        <taxon>Pseudoalteromonas</taxon>
    </lineage>
</organism>
<dbReference type="NCBIfam" id="TIGR01167">
    <property type="entry name" value="LPXTG_anchor"/>
    <property type="match status" value="1"/>
</dbReference>
<dbReference type="Proteomes" id="UP000050378">
    <property type="component" value="Unassembled WGS sequence"/>
</dbReference>
<reference evidence="5 6" key="1">
    <citation type="submission" date="2015-09" db="EMBL/GenBank/DDBJ databases">
        <title>Draft Genome Sequence of Pseudoalteromonas lipolytica UCD-48B.</title>
        <authorList>
            <person name="Krusor M."/>
            <person name="Coil D.A."/>
            <person name="Lang J.M."/>
            <person name="Eisen J.A."/>
            <person name="Alexiev A."/>
        </authorList>
    </citation>
    <scope>NUCLEOTIDE SEQUENCE [LARGE SCALE GENOMIC DNA]</scope>
    <source>
        <strain evidence="5 6">UCD-48B</strain>
    </source>
</reference>
<dbReference type="PATRIC" id="fig|570156.3.peg.252"/>
<dbReference type="SUPFAM" id="SSF53300">
    <property type="entry name" value="vWA-like"/>
    <property type="match status" value="1"/>
</dbReference>
<feature type="transmembrane region" description="Helical" evidence="1">
    <location>
        <begin position="647"/>
        <end position="664"/>
    </location>
</feature>
<evidence type="ECO:0000313" key="5">
    <source>
        <dbReference type="EMBL" id="KPM85446.1"/>
    </source>
</evidence>
<feature type="signal peptide" evidence="2">
    <location>
        <begin position="1"/>
        <end position="28"/>
    </location>
</feature>
<dbReference type="PANTHER" id="PTHR45737:SF6">
    <property type="entry name" value="VON WILLEBRAND FACTOR A DOMAIN-CONTAINING PROTEIN 5A"/>
    <property type="match status" value="1"/>
</dbReference>
<comment type="caution">
    <text evidence="5">The sequence shown here is derived from an EMBL/GenBank/DDBJ whole genome shotgun (WGS) entry which is preliminary data.</text>
</comment>
<dbReference type="Pfam" id="PF13768">
    <property type="entry name" value="VWA_3"/>
    <property type="match status" value="1"/>
</dbReference>
<feature type="domain" description="VWFA" evidence="3">
    <location>
        <begin position="328"/>
        <end position="498"/>
    </location>
</feature>
<sequence length="666" mass="73999">MLSNRTKRLLFGSLFILLLGYAVNPAFAANASAELRFYDESNSQVSSGLLVKNDVTMTLTGLINHVVVKQRYQNPHPFAVNARYVFPLPDESAVHAMQMQIGERIITGNIALKQQAEQQFEQAQKQGKRAALVRQQRANIFSTDVANLGAGEEIEITLQYQEIIGFRDGVFSLRFPTTITPRYEPLTAELQQKVNLETKDTEQQSDATADTAQLASAWLKPVFHRAQSQESDASLNLAISMDIGLELSDISANLAGMQIDNPSFGRYQLSLNRDVPMDRDFELTFKPLDKAHSQAAFFTETVAGQEYGLLMLVPPSDHFTSQARLPREMVFVVDTSGSMHGQSMEQAKQALFYALSLLDENDSFNIIGFDNEVSVLSDTPMIANDFNIRRAERFIYGLQADGGTEIAKALTQVLDGKHHDGFVRQVVFLTDGSVGNETQLFKQIQTDLGDSRLFTVGIGSAPNSFFMTRAADIGRGTFTFISSTSQVQPKMQLLFDKLAHPAVTELALEGDKAALEYWPSPLPDLYFSEPVLVAVKLDGSQHLTLKGQTNTGPMTINLATANAANGEGIARLWARQKIKSLLLYNEKDAVRAEVETLALQHHLLSPFTAFIAVDNYADNEIAERSMQVRNKLPNGMTLPQTDGQSRVFMLIGLLLLAFSWLWQWRR</sequence>
<evidence type="ECO:0000256" key="1">
    <source>
        <dbReference type="SAM" id="Phobius"/>
    </source>
</evidence>